<reference evidence="8 9" key="1">
    <citation type="submission" date="2015-04" db="EMBL/GenBank/DDBJ databases">
        <title>Complete genome sequence of Schizopora paradoxa KUC8140, a cosmopolitan wood degrader in East Asia.</title>
        <authorList>
            <consortium name="DOE Joint Genome Institute"/>
            <person name="Min B."/>
            <person name="Park H."/>
            <person name="Jang Y."/>
            <person name="Kim J.-J."/>
            <person name="Kim K.H."/>
            <person name="Pangilinan J."/>
            <person name="Lipzen A."/>
            <person name="Riley R."/>
            <person name="Grigoriev I.V."/>
            <person name="Spatafora J.W."/>
            <person name="Choi I.-G."/>
        </authorList>
    </citation>
    <scope>NUCLEOTIDE SEQUENCE [LARGE SCALE GENOMIC DNA]</scope>
    <source>
        <strain evidence="8 9">KUC8140</strain>
    </source>
</reference>
<keyword evidence="2" id="KW-0479">Metal-binding</keyword>
<dbReference type="GO" id="GO:0033260">
    <property type="term" value="P:nuclear DNA replication"/>
    <property type="evidence" value="ECO:0007669"/>
    <property type="project" value="TreeGrafter"/>
</dbReference>
<proteinExistence type="predicted"/>
<dbReference type="PANTHER" id="PTHR13278">
    <property type="entry name" value="ZINC FINGER PROTEIN 830"/>
    <property type="match status" value="1"/>
</dbReference>
<evidence type="ECO:0000256" key="2">
    <source>
        <dbReference type="ARBA" id="ARBA00022723"/>
    </source>
</evidence>
<dbReference type="SUPFAM" id="SSF57667">
    <property type="entry name" value="beta-beta-alpha zinc fingers"/>
    <property type="match status" value="1"/>
</dbReference>
<evidence type="ECO:0000256" key="6">
    <source>
        <dbReference type="ARBA" id="ARBA00023242"/>
    </source>
</evidence>
<keyword evidence="9" id="KW-1185">Reference proteome</keyword>
<sequence length="277" mass="31327">MSDARALLRAKRQEARINHPYASYSSSGQLRCSVCATVVKQASMWEGHIGSKAHRVAVSKLREKELREEEERRAAEKRKAEEEAIASKSKKRRVSEEVEDVEDSRPSKSKSAKGGFPADFFSDPSREIPLSNEDDEEEDDAAVPPVANAEPKSKTQLDLEWDAFQAALQQTPAEEEKEEEQRDAYNRATVAAEPELVSTANEGLPQAAPDPEVAEAEQKEETEEEKRKRKEQEEKELIMDRLIEQERLQEEADLRVNALKAKLEAAKKARSERKKKS</sequence>
<evidence type="ECO:0000313" key="8">
    <source>
        <dbReference type="EMBL" id="KLO11558.1"/>
    </source>
</evidence>
<dbReference type="GO" id="GO:0005681">
    <property type="term" value="C:spliceosomal complex"/>
    <property type="evidence" value="ECO:0007669"/>
    <property type="project" value="InterPro"/>
</dbReference>
<name>A0A0H2RQ14_9AGAM</name>
<dbReference type="AlphaFoldDB" id="A0A0H2RQ14"/>
<evidence type="ECO:0000256" key="7">
    <source>
        <dbReference type="SAM" id="MobiDB-lite"/>
    </source>
</evidence>
<dbReference type="GO" id="GO:0033314">
    <property type="term" value="P:mitotic DNA replication checkpoint signaling"/>
    <property type="evidence" value="ECO:0007669"/>
    <property type="project" value="TreeGrafter"/>
</dbReference>
<keyword evidence="3" id="KW-0863">Zinc-finger</keyword>
<feature type="compositionally biased region" description="Basic and acidic residues" evidence="7">
    <location>
        <begin position="62"/>
        <end position="82"/>
    </location>
</feature>
<evidence type="ECO:0000256" key="1">
    <source>
        <dbReference type="ARBA" id="ARBA00004123"/>
    </source>
</evidence>
<accession>A0A0H2RQ14</accession>
<evidence type="ECO:0000256" key="4">
    <source>
        <dbReference type="ARBA" id="ARBA00022833"/>
    </source>
</evidence>
<feature type="region of interest" description="Disordered" evidence="7">
    <location>
        <begin position="197"/>
        <end position="235"/>
    </location>
</feature>
<dbReference type="GO" id="GO:0003676">
    <property type="term" value="F:nucleic acid binding"/>
    <property type="evidence" value="ECO:0007669"/>
    <property type="project" value="InterPro"/>
</dbReference>
<keyword evidence="6" id="KW-0539">Nucleus</keyword>
<feature type="compositionally biased region" description="Acidic residues" evidence="7">
    <location>
        <begin position="132"/>
        <end position="141"/>
    </location>
</feature>
<dbReference type="InParanoid" id="A0A0H2RQ14"/>
<dbReference type="Proteomes" id="UP000053477">
    <property type="component" value="Unassembled WGS sequence"/>
</dbReference>
<feature type="region of interest" description="Disordered" evidence="7">
    <location>
        <begin position="62"/>
        <end position="157"/>
    </location>
</feature>
<dbReference type="OrthoDB" id="77607at2759"/>
<evidence type="ECO:0000256" key="5">
    <source>
        <dbReference type="ARBA" id="ARBA00023054"/>
    </source>
</evidence>
<dbReference type="PANTHER" id="PTHR13278:SF0">
    <property type="entry name" value="ZINC FINGER PROTEIN 830"/>
    <property type="match status" value="1"/>
</dbReference>
<dbReference type="STRING" id="27342.A0A0H2RQ14"/>
<dbReference type="Gene3D" id="3.30.160.60">
    <property type="entry name" value="Classic Zinc Finger"/>
    <property type="match status" value="1"/>
</dbReference>
<keyword evidence="4" id="KW-0862">Zinc</keyword>
<feature type="region of interest" description="Disordered" evidence="7">
    <location>
        <begin position="165"/>
        <end position="184"/>
    </location>
</feature>
<dbReference type="InterPro" id="IPR040050">
    <property type="entry name" value="ZNF830-like"/>
</dbReference>
<protein>
    <submittedName>
        <fullName evidence="8">Uncharacterized protein</fullName>
    </submittedName>
</protein>
<dbReference type="InterPro" id="IPR036236">
    <property type="entry name" value="Znf_C2H2_sf"/>
</dbReference>
<comment type="subcellular location">
    <subcellularLocation>
        <location evidence="1">Nucleus</location>
    </subcellularLocation>
</comment>
<gene>
    <name evidence="8" type="ORF">SCHPADRAFT_905904</name>
</gene>
<organism evidence="8 9">
    <name type="scientific">Schizopora paradoxa</name>
    <dbReference type="NCBI Taxonomy" id="27342"/>
    <lineage>
        <taxon>Eukaryota</taxon>
        <taxon>Fungi</taxon>
        <taxon>Dikarya</taxon>
        <taxon>Basidiomycota</taxon>
        <taxon>Agaricomycotina</taxon>
        <taxon>Agaricomycetes</taxon>
        <taxon>Hymenochaetales</taxon>
        <taxon>Schizoporaceae</taxon>
        <taxon>Schizopora</taxon>
    </lineage>
</organism>
<dbReference type="GO" id="GO:0044773">
    <property type="term" value="P:mitotic DNA damage checkpoint signaling"/>
    <property type="evidence" value="ECO:0007669"/>
    <property type="project" value="TreeGrafter"/>
</dbReference>
<feature type="compositionally biased region" description="Basic and acidic residues" evidence="7">
    <location>
        <begin position="216"/>
        <end position="235"/>
    </location>
</feature>
<evidence type="ECO:0000256" key="3">
    <source>
        <dbReference type="ARBA" id="ARBA00022771"/>
    </source>
</evidence>
<evidence type="ECO:0000313" key="9">
    <source>
        <dbReference type="Proteomes" id="UP000053477"/>
    </source>
</evidence>
<keyword evidence="5" id="KW-0175">Coiled coil</keyword>
<dbReference type="EMBL" id="KQ085997">
    <property type="protein sequence ID" value="KLO11558.1"/>
    <property type="molecule type" value="Genomic_DNA"/>
</dbReference>
<dbReference type="GO" id="GO:0008270">
    <property type="term" value="F:zinc ion binding"/>
    <property type="evidence" value="ECO:0007669"/>
    <property type="project" value="UniProtKB-KW"/>
</dbReference>